<organism evidence="1 2">
    <name type="scientific">Cucumis melo var. makuwa</name>
    <name type="common">Oriental melon</name>
    <dbReference type="NCBI Taxonomy" id="1194695"/>
    <lineage>
        <taxon>Eukaryota</taxon>
        <taxon>Viridiplantae</taxon>
        <taxon>Streptophyta</taxon>
        <taxon>Embryophyta</taxon>
        <taxon>Tracheophyta</taxon>
        <taxon>Spermatophyta</taxon>
        <taxon>Magnoliopsida</taxon>
        <taxon>eudicotyledons</taxon>
        <taxon>Gunneridae</taxon>
        <taxon>Pentapetalae</taxon>
        <taxon>rosids</taxon>
        <taxon>fabids</taxon>
        <taxon>Cucurbitales</taxon>
        <taxon>Cucurbitaceae</taxon>
        <taxon>Benincaseae</taxon>
        <taxon>Cucumis</taxon>
    </lineage>
</organism>
<name>A0A5A7UG53_CUCMM</name>
<dbReference type="EMBL" id="SSTE01008669">
    <property type="protein sequence ID" value="KAA0054792.1"/>
    <property type="molecule type" value="Genomic_DNA"/>
</dbReference>
<dbReference type="AlphaFoldDB" id="A0A5A7UG53"/>
<dbReference type="OrthoDB" id="1002461at2759"/>
<comment type="caution">
    <text evidence="1">The sequence shown here is derived from an EMBL/GenBank/DDBJ whole genome shotgun (WGS) entry which is preliminary data.</text>
</comment>
<evidence type="ECO:0000313" key="1">
    <source>
        <dbReference type="EMBL" id="KAA0054792.1"/>
    </source>
</evidence>
<sequence>MERSCYHQLGRTGSELLKATGWSWNYCGEASSYRQEIIMIGHATLSSSSFMEALFPEDMQRNDDLLQSQSTSIRNLELQLGKLASDFFERL</sequence>
<proteinExistence type="predicted"/>
<protein>
    <submittedName>
        <fullName evidence="1">Uncharacterized protein</fullName>
    </submittedName>
</protein>
<gene>
    <name evidence="1" type="ORF">E6C27_scaffold437G00770</name>
</gene>
<dbReference type="Proteomes" id="UP000321393">
    <property type="component" value="Unassembled WGS sequence"/>
</dbReference>
<reference evidence="1 2" key="1">
    <citation type="submission" date="2019-08" db="EMBL/GenBank/DDBJ databases">
        <title>Draft genome sequences of two oriental melons (Cucumis melo L. var makuwa).</title>
        <authorList>
            <person name="Kwon S.-Y."/>
        </authorList>
    </citation>
    <scope>NUCLEOTIDE SEQUENCE [LARGE SCALE GENOMIC DNA]</scope>
    <source>
        <strain evidence="2">cv. SW 3</strain>
        <tissue evidence="1">Leaf</tissue>
    </source>
</reference>
<accession>A0A5A7UG53</accession>
<evidence type="ECO:0000313" key="2">
    <source>
        <dbReference type="Proteomes" id="UP000321393"/>
    </source>
</evidence>